<dbReference type="Proteomes" id="UP000782610">
    <property type="component" value="Unassembled WGS sequence"/>
</dbReference>
<dbReference type="EMBL" id="JACRAF010000039">
    <property type="protein sequence ID" value="MBI4922934.1"/>
    <property type="molecule type" value="Genomic_DNA"/>
</dbReference>
<feature type="active site" description="Tele-phosphohistidine intermediate" evidence="1">
    <location>
        <position position="16"/>
    </location>
</feature>
<evidence type="ECO:0000256" key="1">
    <source>
        <dbReference type="PIRSR" id="PIRSR613078-1"/>
    </source>
</evidence>
<feature type="binding site" evidence="2">
    <location>
        <position position="73"/>
    </location>
    <ligand>
        <name>substrate</name>
    </ligand>
</feature>
<feature type="binding site" evidence="2">
    <location>
        <begin position="15"/>
        <end position="22"/>
    </location>
    <ligand>
        <name>substrate</name>
    </ligand>
</feature>
<dbReference type="GO" id="GO:0005737">
    <property type="term" value="C:cytoplasm"/>
    <property type="evidence" value="ECO:0007669"/>
    <property type="project" value="TreeGrafter"/>
</dbReference>
<evidence type="ECO:0000256" key="2">
    <source>
        <dbReference type="PIRSR" id="PIRSR613078-2"/>
    </source>
</evidence>
<dbReference type="InterPro" id="IPR050275">
    <property type="entry name" value="PGM_Phosphatase"/>
</dbReference>
<evidence type="ECO:0000313" key="4">
    <source>
        <dbReference type="Proteomes" id="UP000782610"/>
    </source>
</evidence>
<organism evidence="3 4">
    <name type="scientific">Devosia nanyangense</name>
    <dbReference type="NCBI Taxonomy" id="1228055"/>
    <lineage>
        <taxon>Bacteria</taxon>
        <taxon>Pseudomonadati</taxon>
        <taxon>Pseudomonadota</taxon>
        <taxon>Alphaproteobacteria</taxon>
        <taxon>Hyphomicrobiales</taxon>
        <taxon>Devosiaceae</taxon>
        <taxon>Devosia</taxon>
    </lineage>
</organism>
<accession>A0A933L2A7</accession>
<dbReference type="AlphaFoldDB" id="A0A933L2A7"/>
<feature type="active site" description="Proton donor/acceptor" evidence="1">
    <location>
        <position position="100"/>
    </location>
</feature>
<dbReference type="SUPFAM" id="SSF53254">
    <property type="entry name" value="Phosphoglycerate mutase-like"/>
    <property type="match status" value="1"/>
</dbReference>
<gene>
    <name evidence="3" type="ORF">HY834_14395</name>
</gene>
<evidence type="ECO:0000313" key="3">
    <source>
        <dbReference type="EMBL" id="MBI4922934.1"/>
    </source>
</evidence>
<dbReference type="InterPro" id="IPR013078">
    <property type="entry name" value="His_Pase_superF_clade-1"/>
</dbReference>
<dbReference type="SMART" id="SM00855">
    <property type="entry name" value="PGAM"/>
    <property type="match status" value="1"/>
</dbReference>
<dbReference type="InterPro" id="IPR029033">
    <property type="entry name" value="His_PPase_superfam"/>
</dbReference>
<dbReference type="PANTHER" id="PTHR48100">
    <property type="entry name" value="BROAD-SPECIFICITY PHOSPHATASE YOR283W-RELATED"/>
    <property type="match status" value="1"/>
</dbReference>
<protein>
    <submittedName>
        <fullName evidence="3">Histidine phosphatase family protein</fullName>
    </submittedName>
</protein>
<dbReference type="Gene3D" id="3.40.50.1240">
    <property type="entry name" value="Phosphoglycerate mutase-like"/>
    <property type="match status" value="1"/>
</dbReference>
<dbReference type="Pfam" id="PF00300">
    <property type="entry name" value="His_Phos_1"/>
    <property type="match status" value="1"/>
</dbReference>
<proteinExistence type="predicted"/>
<comment type="caution">
    <text evidence="3">The sequence shown here is derived from an EMBL/GenBank/DDBJ whole genome shotgun (WGS) entry which is preliminary data.</text>
</comment>
<dbReference type="GO" id="GO:0016791">
    <property type="term" value="F:phosphatase activity"/>
    <property type="evidence" value="ECO:0007669"/>
    <property type="project" value="TreeGrafter"/>
</dbReference>
<dbReference type="CDD" id="cd07067">
    <property type="entry name" value="HP_PGM_like"/>
    <property type="match status" value="1"/>
</dbReference>
<dbReference type="PANTHER" id="PTHR48100:SF59">
    <property type="entry name" value="ADENOSYLCOBALAMIN_ALPHA-RIBAZOLE PHOSPHATASE"/>
    <property type="match status" value="1"/>
</dbReference>
<sequence>MPTTEPTWPEFYFVRHGETAWNAEGRYQGSRDIPLNGRGRGQAELNGELLKTLLARSGRTAADFTWYVSPLGRARETMDRIRARVGEPLPDVTIDPRLIEISFGIYEGHLHTELASGAMAIAGERDASFWHFRPPEGESYDDVATRVLDFGASLTGPSIIVSHGGILRVLRHLIEGFPHERAVNWFPPQDSVVHFAKGVASVYPAGQSWDD</sequence>
<name>A0A933L2A7_9HYPH</name>
<reference evidence="3" key="1">
    <citation type="submission" date="2020-07" db="EMBL/GenBank/DDBJ databases">
        <title>Huge and variable diversity of episymbiotic CPR bacteria and DPANN archaea in groundwater ecosystems.</title>
        <authorList>
            <person name="He C.Y."/>
            <person name="Keren R."/>
            <person name="Whittaker M."/>
            <person name="Farag I.F."/>
            <person name="Doudna J."/>
            <person name="Cate J.H.D."/>
            <person name="Banfield J.F."/>
        </authorList>
    </citation>
    <scope>NUCLEOTIDE SEQUENCE</scope>
    <source>
        <strain evidence="3">NC_groundwater_1586_Pr3_B-0.1um_66_15</strain>
    </source>
</reference>